<sequence length="351" mass="40107">MTSNHHNLPPSESGSKQESAHQAFYLSPLPVPTGAVAISAWNSCKSINDVYLDYGPGLEPLEKSVRAIIGLMTVIAVTLLMTSLAMTLRDYIKHERFLLENFMEFSPIHYFVSGLFLLMTVIHYFIISGPLVPMPCPRPVRFNRQRREVAYITKYWRRPRFASWEDIVACVSTGEAATVYGTIKFAYLTIGLEGKSGGHASWITVPTHTRELALSEWEIIRAYMEKGVDALPLPMRPGNVEEGTVEHFHMRRRYYRSEGDYLRYLFNFLPVQFLSGWTLPCYIAAGVTRLPFIRLPKSIFDWSAPLPREQWQAPSAELIAQSEEVRKSLRKGMSIFDYFLEKEKNQNKAGV</sequence>
<keyword evidence="4" id="KW-1185">Reference proteome</keyword>
<protein>
    <recommendedName>
        <fullName evidence="2">DUF6708 domain-containing protein</fullName>
    </recommendedName>
</protein>
<feature type="transmembrane region" description="Helical" evidence="1">
    <location>
        <begin position="67"/>
        <end position="88"/>
    </location>
</feature>
<evidence type="ECO:0000259" key="2">
    <source>
        <dbReference type="Pfam" id="PF20455"/>
    </source>
</evidence>
<feature type="transmembrane region" description="Helical" evidence="1">
    <location>
        <begin position="108"/>
        <end position="127"/>
    </location>
</feature>
<keyword evidence="1" id="KW-0472">Membrane</keyword>
<comment type="caution">
    <text evidence="3">The sequence shown here is derived from an EMBL/GenBank/DDBJ whole genome shotgun (WGS) entry which is preliminary data.</text>
</comment>
<organism evidence="3 4">
    <name type="scientific">Pseudomonas syringae pv. tagetis</name>
    <dbReference type="NCBI Taxonomy" id="129140"/>
    <lineage>
        <taxon>Bacteria</taxon>
        <taxon>Pseudomonadati</taxon>
        <taxon>Pseudomonadota</taxon>
        <taxon>Gammaproteobacteria</taxon>
        <taxon>Pseudomonadales</taxon>
        <taxon>Pseudomonadaceae</taxon>
        <taxon>Pseudomonas</taxon>
    </lineage>
</organism>
<gene>
    <name evidence="3" type="ORF">RA271_02545</name>
</gene>
<reference evidence="3 4" key="1">
    <citation type="submission" date="2023-08" db="EMBL/GenBank/DDBJ databases">
        <title>Genomic and mutational analysis of Pseudomonas syringae pv. tagetis EB037 pathogenicity on sunflower.</title>
        <authorList>
            <person name="Maul J.E."/>
        </authorList>
    </citation>
    <scope>NUCLEOTIDE SEQUENCE [LARGE SCALE GENOMIC DNA]</scope>
    <source>
        <strain evidence="3 4">EB037_T1</strain>
    </source>
</reference>
<dbReference type="EMBL" id="JAVCQK010000001">
    <property type="protein sequence ID" value="MFH7514074.1"/>
    <property type="molecule type" value="Genomic_DNA"/>
</dbReference>
<name>A0ABW7NG91_9PSED</name>
<dbReference type="InterPro" id="IPR046554">
    <property type="entry name" value="DUF6708"/>
</dbReference>
<keyword evidence="1" id="KW-1133">Transmembrane helix</keyword>
<proteinExistence type="predicted"/>
<feature type="domain" description="DUF6708" evidence="2">
    <location>
        <begin position="131"/>
        <end position="313"/>
    </location>
</feature>
<accession>A0ABW7NG91</accession>
<evidence type="ECO:0000313" key="3">
    <source>
        <dbReference type="EMBL" id="MFH7514074.1"/>
    </source>
</evidence>
<evidence type="ECO:0000313" key="4">
    <source>
        <dbReference type="Proteomes" id="UP001610657"/>
    </source>
</evidence>
<keyword evidence="1" id="KW-0812">Transmembrane</keyword>
<dbReference type="RefSeq" id="WP_233590989.1">
    <property type="nucleotide sequence ID" value="NZ_CP092923.1"/>
</dbReference>
<dbReference type="Pfam" id="PF20455">
    <property type="entry name" value="DUF6708"/>
    <property type="match status" value="1"/>
</dbReference>
<dbReference type="Proteomes" id="UP001610657">
    <property type="component" value="Unassembled WGS sequence"/>
</dbReference>
<dbReference type="GeneID" id="96220544"/>
<evidence type="ECO:0000256" key="1">
    <source>
        <dbReference type="SAM" id="Phobius"/>
    </source>
</evidence>